<organism evidence="2 3">
    <name type="scientific">Aspergillus novofumigatus (strain IBT 16806)</name>
    <dbReference type="NCBI Taxonomy" id="1392255"/>
    <lineage>
        <taxon>Eukaryota</taxon>
        <taxon>Fungi</taxon>
        <taxon>Dikarya</taxon>
        <taxon>Ascomycota</taxon>
        <taxon>Pezizomycotina</taxon>
        <taxon>Eurotiomycetes</taxon>
        <taxon>Eurotiomycetidae</taxon>
        <taxon>Eurotiales</taxon>
        <taxon>Aspergillaceae</taxon>
        <taxon>Aspergillus</taxon>
        <taxon>Aspergillus subgen. Fumigati</taxon>
    </lineage>
</organism>
<dbReference type="EMBL" id="MSZS01000007">
    <property type="protein sequence ID" value="PKX91109.1"/>
    <property type="molecule type" value="Genomic_DNA"/>
</dbReference>
<reference evidence="3" key="1">
    <citation type="journal article" date="2018" name="Proc. Natl. Acad. Sci. U.S.A.">
        <title>Linking secondary metabolites to gene clusters through genome sequencing of six diverse Aspergillus species.</title>
        <authorList>
            <person name="Kaerboelling I."/>
            <person name="Vesth T.C."/>
            <person name="Frisvad J.C."/>
            <person name="Nybo J.L."/>
            <person name="Theobald S."/>
            <person name="Kuo A."/>
            <person name="Bowyer P."/>
            <person name="Matsuda Y."/>
            <person name="Mondo S."/>
            <person name="Lyhne E.K."/>
            <person name="Kogle M.E."/>
            <person name="Clum A."/>
            <person name="Lipzen A."/>
            <person name="Salamov A."/>
            <person name="Ngan C.Y."/>
            <person name="Daum C."/>
            <person name="Chiniquy J."/>
            <person name="Barry K."/>
            <person name="LaButti K."/>
            <person name="Haridas S."/>
            <person name="Simmons B.A."/>
            <person name="Magnuson J.K."/>
            <person name="Mortensen U.H."/>
            <person name="Larsen T.O."/>
            <person name="Grigoriev I.V."/>
            <person name="Baker S.E."/>
            <person name="Andersen M.R."/>
        </authorList>
    </citation>
    <scope>NUCLEOTIDE SEQUENCE [LARGE SCALE GENOMIC DNA]</scope>
    <source>
        <strain evidence="3">IBT 16806</strain>
    </source>
</reference>
<dbReference type="RefSeq" id="XP_024679704.1">
    <property type="nucleotide sequence ID" value="XM_024828194.1"/>
</dbReference>
<dbReference type="Proteomes" id="UP000234474">
    <property type="component" value="Unassembled WGS sequence"/>
</dbReference>
<dbReference type="VEuPathDB" id="FungiDB:P174DRAFT_444881"/>
<keyword evidence="1" id="KW-0732">Signal</keyword>
<feature type="signal peptide" evidence="1">
    <location>
        <begin position="1"/>
        <end position="16"/>
    </location>
</feature>
<keyword evidence="3" id="KW-1185">Reference proteome</keyword>
<sequence length="66" mass="6873">MKLIYLLTSLAAMALAAPSPLGEYVCHREGETCATIAGPIGVCCPGLQCIYISPDQGVCQPTEDST</sequence>
<dbReference type="OrthoDB" id="3491180at2759"/>
<gene>
    <name evidence="2" type="ORF">P174DRAFT_444881</name>
</gene>
<protein>
    <submittedName>
        <fullName evidence="2">Uncharacterized protein</fullName>
    </submittedName>
</protein>
<dbReference type="AlphaFoldDB" id="A0A2I1C0G3"/>
<evidence type="ECO:0000313" key="2">
    <source>
        <dbReference type="EMBL" id="PKX91109.1"/>
    </source>
</evidence>
<evidence type="ECO:0000313" key="3">
    <source>
        <dbReference type="Proteomes" id="UP000234474"/>
    </source>
</evidence>
<dbReference type="GeneID" id="36535519"/>
<accession>A0A2I1C0G3</accession>
<comment type="caution">
    <text evidence="2">The sequence shown here is derived from an EMBL/GenBank/DDBJ whole genome shotgun (WGS) entry which is preliminary data.</text>
</comment>
<feature type="chain" id="PRO_5014143170" evidence="1">
    <location>
        <begin position="17"/>
        <end position="66"/>
    </location>
</feature>
<evidence type="ECO:0000256" key="1">
    <source>
        <dbReference type="SAM" id="SignalP"/>
    </source>
</evidence>
<proteinExistence type="predicted"/>
<name>A0A2I1C0G3_ASPN1</name>